<dbReference type="InterPro" id="IPR039421">
    <property type="entry name" value="Type_1_exporter"/>
</dbReference>
<evidence type="ECO:0000256" key="4">
    <source>
        <dbReference type="ARBA" id="ARBA00022741"/>
    </source>
</evidence>
<gene>
    <name evidence="12" type="ORF">CQW23_29166</name>
</gene>
<comment type="subcellular location">
    <subcellularLocation>
        <location evidence="1">Membrane</location>
        <topology evidence="1">Multi-pass membrane protein</topology>
    </subcellularLocation>
</comment>
<evidence type="ECO:0000256" key="1">
    <source>
        <dbReference type="ARBA" id="ARBA00004141"/>
    </source>
</evidence>
<dbReference type="InterPro" id="IPR011527">
    <property type="entry name" value="ABC1_TM_dom"/>
</dbReference>
<dbReference type="PROSITE" id="PS00211">
    <property type="entry name" value="ABC_TRANSPORTER_1"/>
    <property type="match status" value="1"/>
</dbReference>
<evidence type="ECO:0000256" key="7">
    <source>
        <dbReference type="ARBA" id="ARBA00023136"/>
    </source>
</evidence>
<dbReference type="PANTHER" id="PTHR24222:SF63">
    <property type="entry name" value="ATP BINDING CASSETTE SUBFAMILY B"/>
    <property type="match status" value="1"/>
</dbReference>
<accession>A0A2G2VIQ4</accession>
<dbReference type="Gene3D" id="3.40.50.300">
    <property type="entry name" value="P-loop containing nucleotide triphosphate hydrolases"/>
    <property type="match status" value="1"/>
</dbReference>
<proteinExistence type="predicted"/>
<feature type="region of interest" description="Disordered" evidence="8">
    <location>
        <begin position="1"/>
        <end position="23"/>
    </location>
</feature>
<dbReference type="AlphaFoldDB" id="A0A2G2VIQ4"/>
<dbReference type="GO" id="GO:0005886">
    <property type="term" value="C:plasma membrane"/>
    <property type="evidence" value="ECO:0007669"/>
    <property type="project" value="TreeGrafter"/>
</dbReference>
<dbReference type="CDD" id="cd18577">
    <property type="entry name" value="ABC_6TM_Pgp_ABCB1_D1_like"/>
    <property type="match status" value="1"/>
</dbReference>
<dbReference type="OrthoDB" id="6500128at2759"/>
<dbReference type="GO" id="GO:0005737">
    <property type="term" value="C:cytoplasm"/>
    <property type="evidence" value="ECO:0007669"/>
    <property type="project" value="UniProtKB-ARBA"/>
</dbReference>
<evidence type="ECO:0000259" key="10">
    <source>
        <dbReference type="PROSITE" id="PS50893"/>
    </source>
</evidence>
<evidence type="ECO:0000256" key="5">
    <source>
        <dbReference type="ARBA" id="ARBA00022840"/>
    </source>
</evidence>
<keyword evidence="4" id="KW-0547">Nucleotide-binding</keyword>
<keyword evidence="13" id="KW-1185">Reference proteome</keyword>
<keyword evidence="2" id="KW-0813">Transport</keyword>
<keyword evidence="5" id="KW-0067">ATP-binding</keyword>
<evidence type="ECO:0000256" key="6">
    <source>
        <dbReference type="ARBA" id="ARBA00022989"/>
    </source>
</evidence>
<dbReference type="InterPro" id="IPR003439">
    <property type="entry name" value="ABC_transporter-like_ATP-bd"/>
</dbReference>
<keyword evidence="3 9" id="KW-0812">Transmembrane</keyword>
<sequence>MAEENATERATDNRKNEVLESSDASNYARLSDKTGKQKVADAHEVPYYKLFSFADPIDHALMVVGVIGAVGSGVCIPLMAVLFGELVDSFGKTVDSKKIVGEVSKVALKFIYLALGSGLATFTQVACWTVTGERKAARIRYLYLKTVLRQDIGFFDQETNTGVIIESLSSDTLTIQDAIGEKVASYTGERRAISAYHKSLNKAYRSDVLEGLASGLGSGVFFWVLYASYALAIWYGAKMILDHNYTGGEVMNVLMATLTGSFTLGYASPCLRAFAAGKAAAFKMFQTIDRKPVIDPYDMRRLKLHDISGDIELNNVHFYYPARPKESIFDGFSVSIPKGTTTALVGRSGSGKSTVISLIVRFYDPQAGEVLIDGINIKEFQLRWIRGKIGLVSQEPVLFGSTIKDNIAYGKDDATLEEIKDAVQLANASMFIDKLPQGYDTLVGERGIQLSGGQKQRVAIARAIVKCPKILLLDEATSALDSESEKVVQDALDRSERFSASSLFGEEFSPSRMEATTGVLRRLPFSGKNPLEYSSRLSCMRVNLEYRKIMGGGFYDEGCMEYYSSCGRGGRIVRCGGGKKEEKEMKKKMKLLKGLSKELSNLSEMGFGCDVGLVDQVQGKTIMETADLLLGQLQQLKAEEKELKRKRKEEKALKKMKGASQAQGTMNCEMSSSSSSSSESSGDDCQNLVDMKTLKIGTLAQTIPEACNRALENATLNPALSTIVVEPQTLNPEVDSSVEVSSTTEGTTSLEVPIPQPKGECCLVEASDCHIGSRSNASVAAATTTTAAETKRIEVCMGGKCKKQGAGAILDELQRAVGLQAAVSGCKCMGKCKVGPNVRLSGCSTSSSSSDALQASDSVAITSAPTTTTTTTSSLCIGVGLEDVSMIAANLLGGTCQGVGLANAMA</sequence>
<comment type="caution">
    <text evidence="12">The sequence shown here is derived from an EMBL/GenBank/DDBJ whole genome shotgun (WGS) entry which is preliminary data.</text>
</comment>
<dbReference type="CDD" id="cd02980">
    <property type="entry name" value="TRX_Fd_family"/>
    <property type="match status" value="1"/>
</dbReference>
<dbReference type="SUPFAM" id="SSF90123">
    <property type="entry name" value="ABC transporter transmembrane region"/>
    <property type="match status" value="1"/>
</dbReference>
<dbReference type="PANTHER" id="PTHR24222">
    <property type="entry name" value="ABC TRANSPORTER B FAMILY"/>
    <property type="match status" value="1"/>
</dbReference>
<dbReference type="GO" id="GO:0140359">
    <property type="term" value="F:ABC-type transporter activity"/>
    <property type="evidence" value="ECO:0007669"/>
    <property type="project" value="InterPro"/>
</dbReference>
<dbReference type="SUPFAM" id="SSF52540">
    <property type="entry name" value="P-loop containing nucleoside triphosphate hydrolases"/>
    <property type="match status" value="1"/>
</dbReference>
<feature type="transmembrane region" description="Helical" evidence="9">
    <location>
        <begin position="110"/>
        <end position="131"/>
    </location>
</feature>
<dbReference type="Proteomes" id="UP000224567">
    <property type="component" value="Unassembled WGS sequence"/>
</dbReference>
<organism evidence="12 13">
    <name type="scientific">Capsicum baccatum</name>
    <name type="common">Peruvian pepper</name>
    <dbReference type="NCBI Taxonomy" id="33114"/>
    <lineage>
        <taxon>Eukaryota</taxon>
        <taxon>Viridiplantae</taxon>
        <taxon>Streptophyta</taxon>
        <taxon>Embryophyta</taxon>
        <taxon>Tracheophyta</taxon>
        <taxon>Spermatophyta</taxon>
        <taxon>Magnoliopsida</taxon>
        <taxon>eudicotyledons</taxon>
        <taxon>Gunneridae</taxon>
        <taxon>Pentapetalae</taxon>
        <taxon>asterids</taxon>
        <taxon>lamiids</taxon>
        <taxon>Solanales</taxon>
        <taxon>Solanaceae</taxon>
        <taxon>Solanoideae</taxon>
        <taxon>Capsiceae</taxon>
        <taxon>Capsicum</taxon>
    </lineage>
</organism>
<dbReference type="PROSITE" id="PS50893">
    <property type="entry name" value="ABC_TRANSPORTER_2"/>
    <property type="match status" value="1"/>
</dbReference>
<dbReference type="InterPro" id="IPR017871">
    <property type="entry name" value="ABC_transporter-like_CS"/>
</dbReference>
<dbReference type="SMART" id="SM00382">
    <property type="entry name" value="AAA"/>
    <property type="match status" value="1"/>
</dbReference>
<feature type="domain" description="ABC transmembrane type-1" evidence="11">
    <location>
        <begin position="63"/>
        <end position="183"/>
    </location>
</feature>
<name>A0A2G2VIQ4_CAPBA</name>
<dbReference type="Gene3D" id="3.40.30.10">
    <property type="entry name" value="Glutaredoxin"/>
    <property type="match status" value="1"/>
</dbReference>
<dbReference type="STRING" id="33114.A0A2G2VIQ4"/>
<evidence type="ECO:0000256" key="3">
    <source>
        <dbReference type="ARBA" id="ARBA00022692"/>
    </source>
</evidence>
<evidence type="ECO:0000313" key="13">
    <source>
        <dbReference type="Proteomes" id="UP000224567"/>
    </source>
</evidence>
<dbReference type="InterPro" id="IPR003593">
    <property type="entry name" value="AAA+_ATPase"/>
</dbReference>
<dbReference type="Gene3D" id="1.20.1560.10">
    <property type="entry name" value="ABC transporter type 1, transmembrane domain"/>
    <property type="match status" value="2"/>
</dbReference>
<reference evidence="13" key="2">
    <citation type="journal article" date="2017" name="J. Anim. Genet.">
        <title>Multiple reference genome sequences of hot pepper reveal the massive evolution of plant disease resistance genes by retroduplication.</title>
        <authorList>
            <person name="Kim S."/>
            <person name="Park J."/>
            <person name="Yeom S.-I."/>
            <person name="Kim Y.-M."/>
            <person name="Seo E."/>
            <person name="Kim K.-T."/>
            <person name="Kim M.-S."/>
            <person name="Lee J.M."/>
            <person name="Cheong K."/>
            <person name="Shin H.-S."/>
            <person name="Kim S.-B."/>
            <person name="Han K."/>
            <person name="Lee J."/>
            <person name="Park M."/>
            <person name="Lee H.-A."/>
            <person name="Lee H.-Y."/>
            <person name="Lee Y."/>
            <person name="Oh S."/>
            <person name="Lee J.H."/>
            <person name="Choi E."/>
            <person name="Choi E."/>
            <person name="Lee S.E."/>
            <person name="Jeon J."/>
            <person name="Kim H."/>
            <person name="Choi G."/>
            <person name="Song H."/>
            <person name="Lee J."/>
            <person name="Lee S.-C."/>
            <person name="Kwon J.-K."/>
            <person name="Lee H.-Y."/>
            <person name="Koo N."/>
            <person name="Hong Y."/>
            <person name="Kim R.W."/>
            <person name="Kang W.-H."/>
            <person name="Huh J.H."/>
            <person name="Kang B.-C."/>
            <person name="Yang T.-J."/>
            <person name="Lee Y.-H."/>
            <person name="Bennetzen J.L."/>
            <person name="Choi D."/>
        </authorList>
    </citation>
    <scope>NUCLEOTIDE SEQUENCE [LARGE SCALE GENOMIC DNA]</scope>
    <source>
        <strain evidence="13">cv. PBC81</strain>
    </source>
</reference>
<dbReference type="Pfam" id="PF00005">
    <property type="entry name" value="ABC_tran"/>
    <property type="match status" value="1"/>
</dbReference>
<dbReference type="InterPro" id="IPR036640">
    <property type="entry name" value="ABC1_TM_sf"/>
</dbReference>
<dbReference type="GO" id="GO:0005524">
    <property type="term" value="F:ATP binding"/>
    <property type="evidence" value="ECO:0007669"/>
    <property type="project" value="UniProtKB-KW"/>
</dbReference>
<feature type="compositionally biased region" description="Low complexity" evidence="8">
    <location>
        <begin position="671"/>
        <end position="680"/>
    </location>
</feature>
<dbReference type="GO" id="GO:0016887">
    <property type="term" value="F:ATP hydrolysis activity"/>
    <property type="evidence" value="ECO:0007669"/>
    <property type="project" value="InterPro"/>
</dbReference>
<dbReference type="PROSITE" id="PS50929">
    <property type="entry name" value="ABC_TM1F"/>
    <property type="match status" value="2"/>
</dbReference>
<reference evidence="12 13" key="1">
    <citation type="journal article" date="2017" name="Genome Biol.">
        <title>New reference genome sequences of hot pepper reveal the massive evolution of plant disease-resistance genes by retroduplication.</title>
        <authorList>
            <person name="Kim S."/>
            <person name="Park J."/>
            <person name="Yeom S.I."/>
            <person name="Kim Y.M."/>
            <person name="Seo E."/>
            <person name="Kim K.T."/>
            <person name="Kim M.S."/>
            <person name="Lee J.M."/>
            <person name="Cheong K."/>
            <person name="Shin H.S."/>
            <person name="Kim S.B."/>
            <person name="Han K."/>
            <person name="Lee J."/>
            <person name="Park M."/>
            <person name="Lee H.A."/>
            <person name="Lee H.Y."/>
            <person name="Lee Y."/>
            <person name="Oh S."/>
            <person name="Lee J.H."/>
            <person name="Choi E."/>
            <person name="Choi E."/>
            <person name="Lee S.E."/>
            <person name="Jeon J."/>
            <person name="Kim H."/>
            <person name="Choi G."/>
            <person name="Song H."/>
            <person name="Lee J."/>
            <person name="Lee S.C."/>
            <person name="Kwon J.K."/>
            <person name="Lee H.Y."/>
            <person name="Koo N."/>
            <person name="Hong Y."/>
            <person name="Kim R.W."/>
            <person name="Kang W.H."/>
            <person name="Huh J.H."/>
            <person name="Kang B.C."/>
            <person name="Yang T.J."/>
            <person name="Lee Y.H."/>
            <person name="Bennetzen J.L."/>
            <person name="Choi D."/>
        </authorList>
    </citation>
    <scope>NUCLEOTIDE SEQUENCE [LARGE SCALE GENOMIC DNA]</scope>
    <source>
        <strain evidence="13">cv. PBC81</strain>
    </source>
</reference>
<keyword evidence="7 9" id="KW-0472">Membrane</keyword>
<feature type="domain" description="ABC transporter" evidence="10">
    <location>
        <begin position="311"/>
        <end position="552"/>
    </location>
</feature>
<dbReference type="InterPro" id="IPR027417">
    <property type="entry name" value="P-loop_NTPase"/>
</dbReference>
<dbReference type="Pfam" id="PF00664">
    <property type="entry name" value="ABC_membrane"/>
    <property type="match status" value="1"/>
</dbReference>
<evidence type="ECO:0000313" key="12">
    <source>
        <dbReference type="EMBL" id="PHT32829.1"/>
    </source>
</evidence>
<dbReference type="SUPFAM" id="SSF52833">
    <property type="entry name" value="Thioredoxin-like"/>
    <property type="match status" value="1"/>
</dbReference>
<protein>
    <submittedName>
        <fullName evidence="12">ABC transporter B family member 11</fullName>
    </submittedName>
</protein>
<keyword evidence="6 9" id="KW-1133">Transmembrane helix</keyword>
<evidence type="ECO:0000256" key="9">
    <source>
        <dbReference type="SAM" id="Phobius"/>
    </source>
</evidence>
<dbReference type="InterPro" id="IPR036249">
    <property type="entry name" value="Thioredoxin-like_sf"/>
</dbReference>
<feature type="transmembrane region" description="Helical" evidence="9">
    <location>
        <begin position="212"/>
        <end position="235"/>
    </location>
</feature>
<feature type="region of interest" description="Disordered" evidence="8">
    <location>
        <begin position="647"/>
        <end position="684"/>
    </location>
</feature>
<feature type="domain" description="ABC transmembrane type-1" evidence="11">
    <location>
        <begin position="184"/>
        <end position="276"/>
    </location>
</feature>
<feature type="compositionally biased region" description="Polar residues" evidence="8">
    <location>
        <begin position="660"/>
        <end position="670"/>
    </location>
</feature>
<dbReference type="FunFam" id="3.40.50.300:FF:000836">
    <property type="entry name" value="ABC transporter B family member 25"/>
    <property type="match status" value="1"/>
</dbReference>
<feature type="compositionally biased region" description="Basic and acidic residues" evidence="8">
    <location>
        <begin position="1"/>
        <end position="18"/>
    </location>
</feature>
<evidence type="ECO:0000256" key="8">
    <source>
        <dbReference type="SAM" id="MobiDB-lite"/>
    </source>
</evidence>
<dbReference type="EMBL" id="MLFT02000012">
    <property type="protein sequence ID" value="PHT32829.1"/>
    <property type="molecule type" value="Genomic_DNA"/>
</dbReference>
<evidence type="ECO:0000259" key="11">
    <source>
        <dbReference type="PROSITE" id="PS50929"/>
    </source>
</evidence>
<feature type="transmembrane region" description="Helical" evidence="9">
    <location>
        <begin position="60"/>
        <end position="83"/>
    </location>
</feature>
<evidence type="ECO:0000256" key="2">
    <source>
        <dbReference type="ARBA" id="ARBA00022448"/>
    </source>
</evidence>